<evidence type="ECO:0000313" key="7">
    <source>
        <dbReference type="RefSeq" id="XP_005109683.1"/>
    </source>
</evidence>
<proteinExistence type="predicted"/>
<evidence type="ECO:0000256" key="4">
    <source>
        <dbReference type="ARBA" id="ARBA00023049"/>
    </source>
</evidence>
<keyword evidence="4" id="KW-0482">Metalloprotease</keyword>
<feature type="region of interest" description="Disordered" evidence="5">
    <location>
        <begin position="527"/>
        <end position="574"/>
    </location>
</feature>
<dbReference type="InterPro" id="IPR012548">
    <property type="entry name" value="MATCAP"/>
</dbReference>
<accession>A0ABM0K682</accession>
<dbReference type="Proteomes" id="UP000694888">
    <property type="component" value="Unplaced"/>
</dbReference>
<evidence type="ECO:0000256" key="5">
    <source>
        <dbReference type="SAM" id="MobiDB-lite"/>
    </source>
</evidence>
<keyword evidence="6" id="KW-1185">Reference proteome</keyword>
<keyword evidence="3" id="KW-0378">Hydrolase</keyword>
<comment type="cofactor">
    <cofactor evidence="1">
        <name>Zn(2+)</name>
        <dbReference type="ChEBI" id="CHEBI:29105"/>
    </cofactor>
</comment>
<evidence type="ECO:0000313" key="6">
    <source>
        <dbReference type="Proteomes" id="UP000694888"/>
    </source>
</evidence>
<name>A0ABM0K682_APLCA</name>
<dbReference type="GeneID" id="101855981"/>
<keyword evidence="2" id="KW-0645">Protease</keyword>
<reference evidence="7" key="1">
    <citation type="submission" date="2025-08" db="UniProtKB">
        <authorList>
            <consortium name="RefSeq"/>
        </authorList>
    </citation>
    <scope>IDENTIFICATION</scope>
</reference>
<dbReference type="RefSeq" id="XP_005109683.1">
    <property type="nucleotide sequence ID" value="XM_005109626.3"/>
</dbReference>
<dbReference type="PANTHER" id="PTHR31817:SF5">
    <property type="match status" value="1"/>
</dbReference>
<dbReference type="SMART" id="SM01154">
    <property type="entry name" value="DUF1704"/>
    <property type="match status" value="1"/>
</dbReference>
<dbReference type="PANTHER" id="PTHR31817">
    <property type="match status" value="1"/>
</dbReference>
<sequence>MTKKKKISPVRKYQSLSFKVEETVLQTPAKSMPLNLAEEKEKFLKSGKTPQFQVQDPSKLAELASKTRNQIRFDLQGEAEYILEKVRDQYGQGELFLEHAYGPRITKDEATPMLLKYIEENQLTESIKIHWCDNLACSAKMVWTGPVVNANKPELRRYSLWINGSDENNYLRESGIKCLMDHEIGTHFFRMVNDGFQPWFSDRARFGIRSLGAFEGQCTEEGLAAINTALRGRVKLLWSAALAYNTACKATEMTFKQLFDYLGRYISNREFRWKQVMRIKRGLADPNDLGGFGNDQCYFEGAVTILRNMDNIDFYVLMSGKVCYDELERIKRVVRRDVVKYPVFMKNMNAYLRTLKKMSLLNNLGVVHPLRNPPTAYLRRLDERRAEESGRKPKKVRAYNRLRRNSFLKGKFTDRTGKGKQKESETEEVKSFAVSQKFVNVHQNRKMAAKKNEEEGKVLALVQSLSQQIRNVDESLDEHISHLKDIVNEHSWASEDNEYKENLLCQASSEINYNDLDDEASVIAEREGEGGATDIDDGMDTADEKESVLSSSKKSRGGNVQERPWTEGTRSASSLRSEFALKKRPLGSQQNSVSESLPNLSVAERRNCPKSYSTNILASLKPAGHSQVEFPGELQNCKGDVFYNRRLNLQRQKQLLHPSVARLTTRENLSGQKPKIKERLRIIENVIKTSEEEESLFPFRLGKSEELSVNVSKNSFDSLNTDGEEGADLKGRPSTGDLNNFVAKVYEQEYTACMENEMIESNPRCGTILVHHRPRKLQSFQPSQTRSGGDMNNLSLLETSNRAEVGVVPVKLDARSKENCSFLTISTKNILHKSSENGETDFGSSCLNLPACDGLSNSKCASNEQRNTTTAASLPVVPSGGSHK</sequence>
<evidence type="ECO:0000256" key="2">
    <source>
        <dbReference type="ARBA" id="ARBA00022670"/>
    </source>
</evidence>
<dbReference type="Pfam" id="PF08014">
    <property type="entry name" value="MATCAP"/>
    <property type="match status" value="1"/>
</dbReference>
<evidence type="ECO:0000256" key="3">
    <source>
        <dbReference type="ARBA" id="ARBA00022801"/>
    </source>
</evidence>
<gene>
    <name evidence="7" type="primary">LOC101855981</name>
</gene>
<protein>
    <submittedName>
        <fullName evidence="7">Uncharacterized protein LOC101855981</fullName>
    </submittedName>
</protein>
<organism evidence="6 7">
    <name type="scientific">Aplysia californica</name>
    <name type="common">California sea hare</name>
    <dbReference type="NCBI Taxonomy" id="6500"/>
    <lineage>
        <taxon>Eukaryota</taxon>
        <taxon>Metazoa</taxon>
        <taxon>Spiralia</taxon>
        <taxon>Lophotrochozoa</taxon>
        <taxon>Mollusca</taxon>
        <taxon>Gastropoda</taxon>
        <taxon>Heterobranchia</taxon>
        <taxon>Euthyneura</taxon>
        <taxon>Tectipleura</taxon>
        <taxon>Aplysiida</taxon>
        <taxon>Aplysioidea</taxon>
        <taxon>Aplysiidae</taxon>
        <taxon>Aplysia</taxon>
    </lineage>
</organism>
<evidence type="ECO:0000256" key="1">
    <source>
        <dbReference type="ARBA" id="ARBA00001947"/>
    </source>
</evidence>